<feature type="compositionally biased region" description="Polar residues" evidence="1">
    <location>
        <begin position="1"/>
        <end position="14"/>
    </location>
</feature>
<accession>A0AAD5STR2</accession>
<dbReference type="AlphaFoldDB" id="A0AAD5STR2"/>
<gene>
    <name evidence="2" type="ORF">HK100_004994</name>
</gene>
<feature type="compositionally biased region" description="Polar residues" evidence="1">
    <location>
        <begin position="102"/>
        <end position="114"/>
    </location>
</feature>
<proteinExistence type="predicted"/>
<dbReference type="EMBL" id="JADGJH010002384">
    <property type="protein sequence ID" value="KAJ3098909.1"/>
    <property type="molecule type" value="Genomic_DNA"/>
</dbReference>
<sequence>MASQEQQFALTPTTKKAFDTARAKQNKALDMLRMPPPPPRTRTEASNDKENKSFLTAKTNHAAHTATTANSPVDIAASKLSRPLKRPTLTRSPATPRPVFGSVSQMNQNQLSRTTKPKPFQQKLSEASLTPPKKPVTTPSAANSNNNSNKMSPSRIGAAGARSVVESKFELAKRDHEIETLKQLLDTEHKKKSALEMLVESRNKFILRIGTE</sequence>
<name>A0AAD5STR2_9FUNG</name>
<protein>
    <submittedName>
        <fullName evidence="2">Uncharacterized protein</fullName>
    </submittedName>
</protein>
<evidence type="ECO:0000313" key="3">
    <source>
        <dbReference type="Proteomes" id="UP001211907"/>
    </source>
</evidence>
<reference evidence="2" key="1">
    <citation type="submission" date="2020-05" db="EMBL/GenBank/DDBJ databases">
        <title>Phylogenomic resolution of chytrid fungi.</title>
        <authorList>
            <person name="Stajich J.E."/>
            <person name="Amses K."/>
            <person name="Simmons R."/>
            <person name="Seto K."/>
            <person name="Myers J."/>
            <person name="Bonds A."/>
            <person name="Quandt C.A."/>
            <person name="Barry K."/>
            <person name="Liu P."/>
            <person name="Grigoriev I."/>
            <person name="Longcore J.E."/>
            <person name="James T.Y."/>
        </authorList>
    </citation>
    <scope>NUCLEOTIDE SEQUENCE</scope>
    <source>
        <strain evidence="2">JEL0513</strain>
    </source>
</reference>
<organism evidence="2 3">
    <name type="scientific">Physocladia obscura</name>
    <dbReference type="NCBI Taxonomy" id="109957"/>
    <lineage>
        <taxon>Eukaryota</taxon>
        <taxon>Fungi</taxon>
        <taxon>Fungi incertae sedis</taxon>
        <taxon>Chytridiomycota</taxon>
        <taxon>Chytridiomycota incertae sedis</taxon>
        <taxon>Chytridiomycetes</taxon>
        <taxon>Chytridiales</taxon>
        <taxon>Chytriomycetaceae</taxon>
        <taxon>Physocladia</taxon>
    </lineage>
</organism>
<comment type="caution">
    <text evidence="2">The sequence shown here is derived from an EMBL/GenBank/DDBJ whole genome shotgun (WGS) entry which is preliminary data.</text>
</comment>
<evidence type="ECO:0000313" key="2">
    <source>
        <dbReference type="EMBL" id="KAJ3098909.1"/>
    </source>
</evidence>
<feature type="compositionally biased region" description="Low complexity" evidence="1">
    <location>
        <begin position="140"/>
        <end position="149"/>
    </location>
</feature>
<feature type="region of interest" description="Disordered" evidence="1">
    <location>
        <begin position="1"/>
        <end position="159"/>
    </location>
</feature>
<dbReference type="Proteomes" id="UP001211907">
    <property type="component" value="Unassembled WGS sequence"/>
</dbReference>
<keyword evidence="3" id="KW-1185">Reference proteome</keyword>
<evidence type="ECO:0000256" key="1">
    <source>
        <dbReference type="SAM" id="MobiDB-lite"/>
    </source>
</evidence>
<feature type="compositionally biased region" description="Basic and acidic residues" evidence="1">
    <location>
        <begin position="41"/>
        <end position="52"/>
    </location>
</feature>
<feature type="compositionally biased region" description="Low complexity" evidence="1">
    <location>
        <begin position="56"/>
        <end position="70"/>
    </location>
</feature>